<dbReference type="PROSITE" id="PS50811">
    <property type="entry name" value="WRKY"/>
    <property type="match status" value="1"/>
</dbReference>
<evidence type="ECO:0000256" key="4">
    <source>
        <dbReference type="ARBA" id="ARBA00023163"/>
    </source>
</evidence>
<keyword evidence="6" id="KW-0175">Coiled coil</keyword>
<dbReference type="InterPro" id="IPR003657">
    <property type="entry name" value="WRKY_dom"/>
</dbReference>
<dbReference type="InterPro" id="IPR044810">
    <property type="entry name" value="WRKY_plant"/>
</dbReference>
<dbReference type="PANTHER" id="PTHR31429">
    <property type="entry name" value="WRKY TRANSCRIPTION FACTOR 36-RELATED"/>
    <property type="match status" value="1"/>
</dbReference>
<evidence type="ECO:0000259" key="8">
    <source>
        <dbReference type="PROSITE" id="PS50811"/>
    </source>
</evidence>
<dbReference type="Proteomes" id="UP001187192">
    <property type="component" value="Unassembled WGS sequence"/>
</dbReference>
<evidence type="ECO:0000256" key="2">
    <source>
        <dbReference type="ARBA" id="ARBA00023015"/>
    </source>
</evidence>
<keyword evidence="3" id="KW-0238">DNA-binding</keyword>
<proteinExistence type="predicted"/>
<evidence type="ECO:0000313" key="10">
    <source>
        <dbReference type="Proteomes" id="UP001187192"/>
    </source>
</evidence>
<dbReference type="Pfam" id="PF03106">
    <property type="entry name" value="WRKY"/>
    <property type="match status" value="1"/>
</dbReference>
<dbReference type="SUPFAM" id="SSF118290">
    <property type="entry name" value="WRKY DNA-binding domain"/>
    <property type="match status" value="1"/>
</dbReference>
<keyword evidence="5" id="KW-0539">Nucleus</keyword>
<dbReference type="SMART" id="SM00774">
    <property type="entry name" value="WRKY"/>
    <property type="match status" value="1"/>
</dbReference>
<evidence type="ECO:0000256" key="7">
    <source>
        <dbReference type="SAM" id="MobiDB-lite"/>
    </source>
</evidence>
<dbReference type="GO" id="GO:0003700">
    <property type="term" value="F:DNA-binding transcription factor activity"/>
    <property type="evidence" value="ECO:0007669"/>
    <property type="project" value="InterPro"/>
</dbReference>
<keyword evidence="4" id="KW-0804">Transcription</keyword>
<evidence type="ECO:0000256" key="6">
    <source>
        <dbReference type="SAM" id="Coils"/>
    </source>
</evidence>
<name>A0AA88ABF6_FICCA</name>
<comment type="caution">
    <text evidence="9">The sequence shown here is derived from an EMBL/GenBank/DDBJ whole genome shotgun (WGS) entry which is preliminary data.</text>
</comment>
<gene>
    <name evidence="9" type="ORF">TIFTF001_020783</name>
</gene>
<organism evidence="9 10">
    <name type="scientific">Ficus carica</name>
    <name type="common">Common fig</name>
    <dbReference type="NCBI Taxonomy" id="3494"/>
    <lineage>
        <taxon>Eukaryota</taxon>
        <taxon>Viridiplantae</taxon>
        <taxon>Streptophyta</taxon>
        <taxon>Embryophyta</taxon>
        <taxon>Tracheophyta</taxon>
        <taxon>Spermatophyta</taxon>
        <taxon>Magnoliopsida</taxon>
        <taxon>eudicotyledons</taxon>
        <taxon>Gunneridae</taxon>
        <taxon>Pentapetalae</taxon>
        <taxon>rosids</taxon>
        <taxon>fabids</taxon>
        <taxon>Rosales</taxon>
        <taxon>Moraceae</taxon>
        <taxon>Ficeae</taxon>
        <taxon>Ficus</taxon>
    </lineage>
</organism>
<dbReference type="PANTHER" id="PTHR31429:SF81">
    <property type="entry name" value="TRANSCRIPTION FACTOR WRKY FAMILY-RELATED"/>
    <property type="match status" value="1"/>
</dbReference>
<feature type="domain" description="WRKY" evidence="8">
    <location>
        <begin position="298"/>
        <end position="364"/>
    </location>
</feature>
<dbReference type="InterPro" id="IPR036576">
    <property type="entry name" value="WRKY_dom_sf"/>
</dbReference>
<evidence type="ECO:0000313" key="9">
    <source>
        <dbReference type="EMBL" id="GMN51633.1"/>
    </source>
</evidence>
<evidence type="ECO:0000256" key="3">
    <source>
        <dbReference type="ARBA" id="ARBA00023125"/>
    </source>
</evidence>
<dbReference type="GO" id="GO:0043565">
    <property type="term" value="F:sequence-specific DNA binding"/>
    <property type="evidence" value="ECO:0007669"/>
    <property type="project" value="InterPro"/>
</dbReference>
<evidence type="ECO:0000256" key="5">
    <source>
        <dbReference type="ARBA" id="ARBA00023242"/>
    </source>
</evidence>
<reference evidence="9" key="1">
    <citation type="submission" date="2023-07" db="EMBL/GenBank/DDBJ databases">
        <title>draft genome sequence of fig (Ficus carica).</title>
        <authorList>
            <person name="Takahashi T."/>
            <person name="Nishimura K."/>
        </authorList>
    </citation>
    <scope>NUCLEOTIDE SEQUENCE</scope>
</reference>
<feature type="region of interest" description="Disordered" evidence="7">
    <location>
        <begin position="237"/>
        <end position="284"/>
    </location>
</feature>
<dbReference type="Gene3D" id="2.20.25.80">
    <property type="entry name" value="WRKY domain"/>
    <property type="match status" value="1"/>
</dbReference>
<dbReference type="EMBL" id="BTGU01000038">
    <property type="protein sequence ID" value="GMN51633.1"/>
    <property type="molecule type" value="Genomic_DNA"/>
</dbReference>
<dbReference type="GO" id="GO:0005634">
    <property type="term" value="C:nucleus"/>
    <property type="evidence" value="ECO:0007669"/>
    <property type="project" value="UniProtKB-SubCell"/>
</dbReference>
<comment type="subcellular location">
    <subcellularLocation>
        <location evidence="1">Nucleus</location>
    </subcellularLocation>
</comment>
<accession>A0AA88ABF6</accession>
<feature type="compositionally biased region" description="Basic and acidic residues" evidence="7">
    <location>
        <begin position="237"/>
        <end position="247"/>
    </location>
</feature>
<sequence length="555" mass="60182">MDPTGELDQHGSPVIRAVDGRKRVVGELDFFADKGVDLVKATSQGHVDHDEAEDHHQEQTARDRGALQEMQLDVNTGLCLLTTNTSSEKSSVDEGSSGNNIEDNKKLNLNEAELDRMNNENQRLRSLLNQVNNNYQVLNMHVASLMQRRQNQNSESGEEHNKMLSGLVEENKRRYAAGAKPFMDIGQPAPIAGEKDYEVSHSSGSPRNEIVESMDCKSIIKPPNIREIGRKELLEHDDQEEGPEHQQDQLATGSRWVPNKVARFGSTTTNTTTSRDEEQASETMSMIRKARVSVRAISDASMISDGCQWRKYGQKMAKGNPCPRAYYRCTMATGCPVRKQVQRCAEDQTILTTTYEGHHNHPLPPTAMAMASTTSAAASMLLSGSMPSADHHNILNPNFLARTALPCSPSFATLSASAPFPTVTLDLTRSPASSSSSSAEQILGQLRQLPQGNVNNSSQIMPQNAMSPPSQVFGHGLVDQCTKFMGLHGLNNGANPQDLEPGQLSDTVSAATAAITADPNFTAALVAAITNIIGGNVKPNNGSSVATRNNSEKNA</sequence>
<dbReference type="FunFam" id="2.20.25.80:FF:000002">
    <property type="entry name" value="probable WRKY transcription factor 31"/>
    <property type="match status" value="1"/>
</dbReference>
<evidence type="ECO:0000256" key="1">
    <source>
        <dbReference type="ARBA" id="ARBA00004123"/>
    </source>
</evidence>
<keyword evidence="2" id="KW-0805">Transcription regulation</keyword>
<feature type="coiled-coil region" evidence="6">
    <location>
        <begin position="107"/>
        <end position="134"/>
    </location>
</feature>
<protein>
    <recommendedName>
        <fullName evidence="8">WRKY domain-containing protein</fullName>
    </recommendedName>
</protein>
<dbReference type="AlphaFoldDB" id="A0AA88ABF6"/>
<keyword evidence="10" id="KW-1185">Reference proteome</keyword>